<dbReference type="EMBL" id="CAAHFG010000001">
    <property type="protein sequence ID" value="VGO14532.1"/>
    <property type="molecule type" value="Genomic_DNA"/>
</dbReference>
<feature type="chain" id="PRO_5025405527" evidence="1">
    <location>
        <begin position="29"/>
        <end position="328"/>
    </location>
</feature>
<dbReference type="InterPro" id="IPR011990">
    <property type="entry name" value="TPR-like_helical_dom_sf"/>
</dbReference>
<dbReference type="AlphaFoldDB" id="A0A6C2U3F3"/>
<evidence type="ECO:0000313" key="2">
    <source>
        <dbReference type="EMBL" id="VGO14532.1"/>
    </source>
</evidence>
<sequence>MINPVRNSKFHALCSAMLLCCAASTVSAQQATEEAAPAPGTPTTLTTSNGKTARVNLLRLKDGNLTFAAGSNEMTVPADKIKSLAFSMNKEEFDFYREQQTISDEEITELFSTPNLGKAEKLELIFKAILVNIAKANNEGDYAAVVAALEPLLRERGEYMSIENNLQDVAVMLMESYRKLGDLAKVREAATILQASTDSDIAAKGKANLALIAVADKDFETAETLRGELGSEAAKLYLQACIMQAQGQPKQAIQTVTEIIAAHGNDLEWMPESELLSAYLYLDMAMTNSAVNTARQVKNIYAGSSSAGDAAKLFAQLGGVEETAEKAE</sequence>
<keyword evidence="3" id="KW-1185">Reference proteome</keyword>
<feature type="signal peptide" evidence="1">
    <location>
        <begin position="1"/>
        <end position="28"/>
    </location>
</feature>
<keyword evidence="1" id="KW-0732">Signal</keyword>
<accession>A0A6C2U3F3</accession>
<organism evidence="2 3">
    <name type="scientific">Pontiella desulfatans</name>
    <dbReference type="NCBI Taxonomy" id="2750659"/>
    <lineage>
        <taxon>Bacteria</taxon>
        <taxon>Pseudomonadati</taxon>
        <taxon>Kiritimatiellota</taxon>
        <taxon>Kiritimatiellia</taxon>
        <taxon>Kiritimatiellales</taxon>
        <taxon>Pontiellaceae</taxon>
        <taxon>Pontiella</taxon>
    </lineage>
</organism>
<proteinExistence type="predicted"/>
<name>A0A6C2U3F3_PONDE</name>
<dbReference type="Proteomes" id="UP000366872">
    <property type="component" value="Unassembled WGS sequence"/>
</dbReference>
<dbReference type="RefSeq" id="WP_136080005.1">
    <property type="nucleotide sequence ID" value="NZ_CAAHFG010000001.1"/>
</dbReference>
<reference evidence="2 3" key="1">
    <citation type="submission" date="2019-04" db="EMBL/GenBank/DDBJ databases">
        <authorList>
            <person name="Van Vliet M D."/>
        </authorList>
    </citation>
    <scope>NUCLEOTIDE SEQUENCE [LARGE SCALE GENOMIC DNA]</scope>
    <source>
        <strain evidence="2 3">F1</strain>
    </source>
</reference>
<evidence type="ECO:0000256" key="1">
    <source>
        <dbReference type="SAM" id="SignalP"/>
    </source>
</evidence>
<gene>
    <name evidence="2" type="ORF">PDESU_03095</name>
</gene>
<evidence type="ECO:0000313" key="3">
    <source>
        <dbReference type="Proteomes" id="UP000366872"/>
    </source>
</evidence>
<protein>
    <submittedName>
        <fullName evidence="2">Uncharacterized protein</fullName>
    </submittedName>
</protein>
<dbReference type="Gene3D" id="1.25.40.10">
    <property type="entry name" value="Tetratricopeptide repeat domain"/>
    <property type="match status" value="1"/>
</dbReference>